<feature type="compositionally biased region" description="Basic and acidic residues" evidence="18">
    <location>
        <begin position="682"/>
        <end position="707"/>
    </location>
</feature>
<dbReference type="GO" id="GO:0008360">
    <property type="term" value="P:regulation of cell shape"/>
    <property type="evidence" value="ECO:0007669"/>
    <property type="project" value="UniProtKB-KW"/>
</dbReference>
<feature type="domain" description="Glycosyl transferase family 51" evidence="20">
    <location>
        <begin position="47"/>
        <end position="221"/>
    </location>
</feature>
<evidence type="ECO:0000313" key="22">
    <source>
        <dbReference type="Proteomes" id="UP000279911"/>
    </source>
</evidence>
<dbReference type="GO" id="GO:0009002">
    <property type="term" value="F:serine-type D-Ala-D-Ala carboxypeptidase activity"/>
    <property type="evidence" value="ECO:0007669"/>
    <property type="project" value="UniProtKB-EC"/>
</dbReference>
<dbReference type="InterPro" id="IPR001264">
    <property type="entry name" value="Glyco_trans_51"/>
</dbReference>
<evidence type="ECO:0000256" key="9">
    <source>
        <dbReference type="ARBA" id="ARBA00022801"/>
    </source>
</evidence>
<dbReference type="GO" id="GO:0006508">
    <property type="term" value="P:proteolysis"/>
    <property type="evidence" value="ECO:0007669"/>
    <property type="project" value="UniProtKB-KW"/>
</dbReference>
<keyword evidence="3" id="KW-1003">Cell membrane</keyword>
<comment type="catalytic activity">
    <reaction evidence="17">
        <text>[GlcNAc-(1-&gt;4)-Mur2Ac(oyl-L-Ala-gamma-D-Glu-L-Lys-D-Ala-D-Ala)](n)-di-trans,octa-cis-undecaprenyl diphosphate + beta-D-GlcNAc-(1-&gt;4)-Mur2Ac(oyl-L-Ala-gamma-D-Glu-L-Lys-D-Ala-D-Ala)-di-trans,octa-cis-undecaprenyl diphosphate = [GlcNAc-(1-&gt;4)-Mur2Ac(oyl-L-Ala-gamma-D-Glu-L-Lys-D-Ala-D-Ala)](n+1)-di-trans,octa-cis-undecaprenyl diphosphate + di-trans,octa-cis-undecaprenyl diphosphate + H(+)</text>
        <dbReference type="Rhea" id="RHEA:23708"/>
        <dbReference type="Rhea" id="RHEA-COMP:9602"/>
        <dbReference type="Rhea" id="RHEA-COMP:9603"/>
        <dbReference type="ChEBI" id="CHEBI:15378"/>
        <dbReference type="ChEBI" id="CHEBI:58405"/>
        <dbReference type="ChEBI" id="CHEBI:60033"/>
        <dbReference type="ChEBI" id="CHEBI:78435"/>
        <dbReference type="EC" id="2.4.99.28"/>
    </reaction>
</comment>
<feature type="compositionally biased region" description="Basic and acidic residues" evidence="18">
    <location>
        <begin position="642"/>
        <end position="674"/>
    </location>
</feature>
<dbReference type="GO" id="GO:0030288">
    <property type="term" value="C:outer membrane-bounded periplasmic space"/>
    <property type="evidence" value="ECO:0007669"/>
    <property type="project" value="TreeGrafter"/>
</dbReference>
<dbReference type="RefSeq" id="WP_125478114.1">
    <property type="nucleotide sequence ID" value="NZ_RSFW01000002.1"/>
</dbReference>
<keyword evidence="15" id="KW-0961">Cell wall biogenesis/degradation</keyword>
<keyword evidence="5" id="KW-0645">Protease</keyword>
<dbReference type="SUPFAM" id="SSF56601">
    <property type="entry name" value="beta-lactamase/transpeptidase-like"/>
    <property type="match status" value="1"/>
</dbReference>
<sequence length="771" mass="83707">MNQVIVLSVSTAVLAFLSFFHVYSEGADISALNDDLAQPTVIYDANGEVASKISALKNEGIKIEEVPDHVKNAVIAIEDHRFYEHDGVDLVGISRAFVQNVKAGGIVEGGSTITQQLTKNALLSSEKTYKRKLEEFFLAREIEKQYSKDEIMQMYLNRIYFGNGTWGVKRAAMGYFGKDVKDLTISESALLAGLIKAPSSLDPYKNYDKAMERRDVVLLMMKTHGFIKEEEYKAAQSEKIALNENGGDPLRGRYPYYVDHVIDEAIKKFGFTQEEILTGGLQIYTELDVTMQSAVEATYAKEEIFPKGTEKQIVQSGAVLVDPKTGGIRALVGGRGEHVFRGYNRATHLKAQPGSTMKPLAVFAPAIEEGWAVTDMLKDEELELKDYKPENFNGKYKGEVPMYEALKDSLNVPAVWLLNEIGIVKGMESVKNFGIDLDPINDRNLGLALGGLSTGVSPVTMAEAYSAFANNGERHETHAITKIVDKEGNTIAEHKGEKSQVISKETAEKMTTMLLNVVQDGTGKGAQIEGRELAGKTGSTQVPIDGIKGTKDQWFVGYTPQLVGAVWVGYDKTDKEHYLTTTSSEGAALIFKDFMSEALKNTKAESFNVPPISKYVEEHKRTQRAKSVKELEKRVKKEAEKLKKQWEQAKQKSKDKKEEKPKDEAKDNKKKEESTAEAAPAESKKKDSGDSDKKKDTDDTDKKKDTGGTDGDSGGSNGDSGGSGDTGGTGDSGGGEGDGDGDSGAGDSGSSDGGSGGGTTGDDEGSDKDGN</sequence>
<dbReference type="InterPro" id="IPR023346">
    <property type="entry name" value="Lysozyme-like_dom_sf"/>
</dbReference>
<keyword evidence="14" id="KW-0511">Multifunctional enzyme</keyword>
<comment type="similarity">
    <text evidence="2">In the N-terminal section; belongs to the glycosyltransferase 51 family.</text>
</comment>
<organism evidence="21 22">
    <name type="scientific">Mesobacillus subterraneus</name>
    <dbReference type="NCBI Taxonomy" id="285983"/>
    <lineage>
        <taxon>Bacteria</taxon>
        <taxon>Bacillati</taxon>
        <taxon>Bacillota</taxon>
        <taxon>Bacilli</taxon>
        <taxon>Bacillales</taxon>
        <taxon>Bacillaceae</taxon>
        <taxon>Mesobacillus</taxon>
    </lineage>
</organism>
<evidence type="ECO:0000256" key="8">
    <source>
        <dbReference type="ARBA" id="ARBA00022692"/>
    </source>
</evidence>
<evidence type="ECO:0000313" key="21">
    <source>
        <dbReference type="EMBL" id="RSD29243.1"/>
    </source>
</evidence>
<dbReference type="Proteomes" id="UP000279911">
    <property type="component" value="Unassembled WGS sequence"/>
</dbReference>
<name>A0A427TXP4_9BACI</name>
<evidence type="ECO:0000256" key="17">
    <source>
        <dbReference type="ARBA" id="ARBA00049902"/>
    </source>
</evidence>
<dbReference type="Gene3D" id="1.10.3810.10">
    <property type="entry name" value="Biosynthetic peptidoglycan transglycosylase-like"/>
    <property type="match status" value="1"/>
</dbReference>
<keyword evidence="4" id="KW-0121">Carboxypeptidase</keyword>
<dbReference type="InterPro" id="IPR050396">
    <property type="entry name" value="Glycosyltr_51/Transpeptidase"/>
</dbReference>
<evidence type="ECO:0000256" key="11">
    <source>
        <dbReference type="ARBA" id="ARBA00022984"/>
    </source>
</evidence>
<dbReference type="Pfam" id="PF00905">
    <property type="entry name" value="Transpeptidase"/>
    <property type="match status" value="1"/>
</dbReference>
<dbReference type="GO" id="GO:0071555">
    <property type="term" value="P:cell wall organization"/>
    <property type="evidence" value="ECO:0007669"/>
    <property type="project" value="UniProtKB-KW"/>
</dbReference>
<comment type="caution">
    <text evidence="21">The sequence shown here is derived from an EMBL/GenBank/DDBJ whole genome shotgun (WGS) entry which is preliminary data.</text>
</comment>
<dbReference type="OrthoDB" id="9766909at2"/>
<comment type="similarity">
    <text evidence="1">In the C-terminal section; belongs to the transpeptidase family.</text>
</comment>
<evidence type="ECO:0000256" key="7">
    <source>
        <dbReference type="ARBA" id="ARBA00022679"/>
    </source>
</evidence>
<evidence type="ECO:0000256" key="14">
    <source>
        <dbReference type="ARBA" id="ARBA00023268"/>
    </source>
</evidence>
<dbReference type="InterPro" id="IPR012338">
    <property type="entry name" value="Beta-lactam/transpept-like"/>
</dbReference>
<dbReference type="PANTHER" id="PTHR32282:SF32">
    <property type="entry name" value="PENICILLIN-BINDING PROTEIN 2A"/>
    <property type="match status" value="1"/>
</dbReference>
<keyword evidence="13" id="KW-0472">Membrane</keyword>
<accession>A0A427TXP4</accession>
<keyword evidence="6" id="KW-0328">Glycosyltransferase</keyword>
<evidence type="ECO:0000256" key="3">
    <source>
        <dbReference type="ARBA" id="ARBA00022475"/>
    </source>
</evidence>
<dbReference type="InterPro" id="IPR001460">
    <property type="entry name" value="PCN-bd_Tpept"/>
</dbReference>
<evidence type="ECO:0000256" key="12">
    <source>
        <dbReference type="ARBA" id="ARBA00022989"/>
    </source>
</evidence>
<evidence type="ECO:0000256" key="13">
    <source>
        <dbReference type="ARBA" id="ARBA00023136"/>
    </source>
</evidence>
<evidence type="ECO:0000256" key="6">
    <source>
        <dbReference type="ARBA" id="ARBA00022676"/>
    </source>
</evidence>
<dbReference type="FunFam" id="1.10.3810.10:FF:000001">
    <property type="entry name" value="Penicillin-binding protein 1A"/>
    <property type="match status" value="1"/>
</dbReference>
<dbReference type="GO" id="GO:0008658">
    <property type="term" value="F:penicillin binding"/>
    <property type="evidence" value="ECO:0007669"/>
    <property type="project" value="InterPro"/>
</dbReference>
<dbReference type="SUPFAM" id="SSF53955">
    <property type="entry name" value="Lysozyme-like"/>
    <property type="match status" value="1"/>
</dbReference>
<reference evidence="22" key="1">
    <citation type="submission" date="2018-12" db="EMBL/GenBank/DDBJ databases">
        <title>Bacillus chawlae sp. nov., Bacillus glennii sp. nov., and Bacillus saganii sp. nov. Isolated from the Vehicle Assembly Building at Kennedy Space Center where the Viking Spacecraft were Assembled.</title>
        <authorList>
            <person name="Seuylemezian A."/>
            <person name="Vaishampayan P."/>
        </authorList>
    </citation>
    <scope>NUCLEOTIDE SEQUENCE [LARGE SCALE GENOMIC DNA]</scope>
    <source>
        <strain evidence="22">DSM 13966</strain>
    </source>
</reference>
<keyword evidence="11" id="KW-0573">Peptidoglycan synthesis</keyword>
<keyword evidence="10" id="KW-0133">Cell shape</keyword>
<comment type="catalytic activity">
    <reaction evidence="16">
        <text>Preferential cleavage: (Ac)2-L-Lys-D-Ala-|-D-Ala. Also transpeptidation of peptidyl-alanyl moieties that are N-acyl substituents of D-alanine.</text>
        <dbReference type="EC" id="3.4.16.4"/>
    </reaction>
</comment>
<evidence type="ECO:0000256" key="15">
    <source>
        <dbReference type="ARBA" id="ARBA00023316"/>
    </source>
</evidence>
<feature type="domain" description="Penicillin-binding protein transpeptidase" evidence="19">
    <location>
        <begin position="317"/>
        <end position="595"/>
    </location>
</feature>
<evidence type="ECO:0000256" key="1">
    <source>
        <dbReference type="ARBA" id="ARBA00007090"/>
    </source>
</evidence>
<feature type="compositionally biased region" description="Acidic residues" evidence="18">
    <location>
        <begin position="761"/>
        <end position="771"/>
    </location>
</feature>
<evidence type="ECO:0000259" key="19">
    <source>
        <dbReference type="Pfam" id="PF00905"/>
    </source>
</evidence>
<dbReference type="GO" id="GO:0008955">
    <property type="term" value="F:peptidoglycan glycosyltransferase activity"/>
    <property type="evidence" value="ECO:0007669"/>
    <property type="project" value="UniProtKB-EC"/>
</dbReference>
<evidence type="ECO:0000256" key="5">
    <source>
        <dbReference type="ARBA" id="ARBA00022670"/>
    </source>
</evidence>
<evidence type="ECO:0000259" key="20">
    <source>
        <dbReference type="Pfam" id="PF00912"/>
    </source>
</evidence>
<dbReference type="EMBL" id="RSFW01000002">
    <property type="protein sequence ID" value="RSD29243.1"/>
    <property type="molecule type" value="Genomic_DNA"/>
</dbReference>
<keyword evidence="8" id="KW-0812">Transmembrane</keyword>
<dbReference type="NCBIfam" id="TIGR02074">
    <property type="entry name" value="PBP_1a_fam"/>
    <property type="match status" value="1"/>
</dbReference>
<feature type="region of interest" description="Disordered" evidence="18">
    <location>
        <begin position="642"/>
        <end position="771"/>
    </location>
</feature>
<evidence type="ECO:0000256" key="10">
    <source>
        <dbReference type="ARBA" id="ARBA00022960"/>
    </source>
</evidence>
<evidence type="ECO:0000256" key="18">
    <source>
        <dbReference type="SAM" id="MobiDB-lite"/>
    </source>
</evidence>
<keyword evidence="9" id="KW-0378">Hydrolase</keyword>
<protein>
    <submittedName>
        <fullName evidence="21">Penicillin-binding protein 1A</fullName>
    </submittedName>
</protein>
<dbReference type="InterPro" id="IPR036950">
    <property type="entry name" value="PBP_transglycosylase"/>
</dbReference>
<feature type="compositionally biased region" description="Gly residues" evidence="18">
    <location>
        <begin position="708"/>
        <end position="760"/>
    </location>
</feature>
<dbReference type="Pfam" id="PF00912">
    <property type="entry name" value="Transgly"/>
    <property type="match status" value="1"/>
</dbReference>
<dbReference type="PANTHER" id="PTHR32282">
    <property type="entry name" value="BINDING PROTEIN TRANSPEPTIDASE, PUTATIVE-RELATED"/>
    <property type="match status" value="1"/>
</dbReference>
<evidence type="ECO:0000256" key="2">
    <source>
        <dbReference type="ARBA" id="ARBA00007739"/>
    </source>
</evidence>
<keyword evidence="12" id="KW-1133">Transmembrane helix</keyword>
<dbReference type="GO" id="GO:0009252">
    <property type="term" value="P:peptidoglycan biosynthetic process"/>
    <property type="evidence" value="ECO:0007669"/>
    <property type="project" value="UniProtKB-KW"/>
</dbReference>
<proteinExistence type="inferred from homology"/>
<dbReference type="Gene3D" id="3.40.710.10">
    <property type="entry name" value="DD-peptidase/beta-lactamase superfamily"/>
    <property type="match status" value="1"/>
</dbReference>
<evidence type="ECO:0000256" key="4">
    <source>
        <dbReference type="ARBA" id="ARBA00022645"/>
    </source>
</evidence>
<evidence type="ECO:0000256" key="16">
    <source>
        <dbReference type="ARBA" id="ARBA00034000"/>
    </source>
</evidence>
<keyword evidence="7" id="KW-0808">Transferase</keyword>
<gene>
    <name evidence="21" type="ORF">EJA10_00910</name>
</gene>
<dbReference type="AlphaFoldDB" id="A0A427TXP4"/>